<feature type="transmembrane region" description="Helical" evidence="1">
    <location>
        <begin position="110"/>
        <end position="132"/>
    </location>
</feature>
<name>A0A2S5BDH0_9BASI</name>
<evidence type="ECO:0000256" key="1">
    <source>
        <dbReference type="SAM" id="Phobius"/>
    </source>
</evidence>
<dbReference type="EMBL" id="PJQD01000021">
    <property type="protein sequence ID" value="POY74822.1"/>
    <property type="molecule type" value="Genomic_DNA"/>
</dbReference>
<gene>
    <name evidence="2" type="ORF">BMF94_2095</name>
</gene>
<protein>
    <submittedName>
        <fullName evidence="2">Uncharacterized protein</fullName>
    </submittedName>
</protein>
<keyword evidence="1" id="KW-1133">Transmembrane helix</keyword>
<dbReference type="STRING" id="741276.A0A2S5BDH0"/>
<feature type="transmembrane region" description="Helical" evidence="1">
    <location>
        <begin position="164"/>
        <end position="189"/>
    </location>
</feature>
<reference evidence="2 3" key="1">
    <citation type="journal article" date="2018" name="Front. Microbiol.">
        <title>Prospects for Fungal Bioremediation of Acidic Radioactive Waste Sites: Characterization and Genome Sequence of Rhodotorula taiwanensis MD1149.</title>
        <authorList>
            <person name="Tkavc R."/>
            <person name="Matrosova V.Y."/>
            <person name="Grichenko O.E."/>
            <person name="Gostincar C."/>
            <person name="Volpe R.P."/>
            <person name="Klimenkova P."/>
            <person name="Gaidamakova E.K."/>
            <person name="Zhou C.E."/>
            <person name="Stewart B.J."/>
            <person name="Lyman M.G."/>
            <person name="Malfatti S.A."/>
            <person name="Rubinfeld B."/>
            <person name="Courtot M."/>
            <person name="Singh J."/>
            <person name="Dalgard C.L."/>
            <person name="Hamilton T."/>
            <person name="Frey K.G."/>
            <person name="Gunde-Cimerman N."/>
            <person name="Dugan L."/>
            <person name="Daly M.J."/>
        </authorList>
    </citation>
    <scope>NUCLEOTIDE SEQUENCE [LARGE SCALE GENOMIC DNA]</scope>
    <source>
        <strain evidence="2 3">MD1149</strain>
    </source>
</reference>
<dbReference type="OrthoDB" id="40823at2759"/>
<dbReference type="AlphaFoldDB" id="A0A2S5BDH0"/>
<feature type="transmembrane region" description="Helical" evidence="1">
    <location>
        <begin position="138"/>
        <end position="157"/>
    </location>
</feature>
<proteinExistence type="predicted"/>
<evidence type="ECO:0000313" key="3">
    <source>
        <dbReference type="Proteomes" id="UP000237144"/>
    </source>
</evidence>
<dbReference type="PANTHER" id="PTHR33979">
    <property type="entry name" value="OS02G0221600 PROTEIN"/>
    <property type="match status" value="1"/>
</dbReference>
<accession>A0A2S5BDH0</accession>
<comment type="caution">
    <text evidence="2">The sequence shown here is derived from an EMBL/GenBank/DDBJ whole genome shotgun (WGS) entry which is preliminary data.</text>
</comment>
<dbReference type="PANTHER" id="PTHR33979:SF2">
    <property type="entry name" value="PEPTIDASE M50B-LIKE-DOMAIN-CONTAINING PROTEIN"/>
    <property type="match status" value="1"/>
</dbReference>
<organism evidence="2 3">
    <name type="scientific">Rhodotorula taiwanensis</name>
    <dbReference type="NCBI Taxonomy" id="741276"/>
    <lineage>
        <taxon>Eukaryota</taxon>
        <taxon>Fungi</taxon>
        <taxon>Dikarya</taxon>
        <taxon>Basidiomycota</taxon>
        <taxon>Pucciniomycotina</taxon>
        <taxon>Microbotryomycetes</taxon>
        <taxon>Sporidiobolales</taxon>
        <taxon>Sporidiobolaceae</taxon>
        <taxon>Rhodotorula</taxon>
    </lineage>
</organism>
<evidence type="ECO:0000313" key="2">
    <source>
        <dbReference type="EMBL" id="POY74822.1"/>
    </source>
</evidence>
<dbReference type="Proteomes" id="UP000237144">
    <property type="component" value="Unassembled WGS sequence"/>
</dbReference>
<keyword evidence="1" id="KW-0812">Transmembrane</keyword>
<dbReference type="InterPro" id="IPR049500">
    <property type="entry name" value="Peptidase_M50B-like"/>
</dbReference>
<sequence length="211" mass="23152">MYLPLADDIGSAFDYAVNALAKRSTGGDIEPFTISHTQWVTIYWIEGIIVLYLFTWNLYIARSVLFPLKLCAVACHEGCHALLGLLTGAKIYSIILDPNQGGSTRMEGGWAFASLPAGYIGSTLIGAALIFASFDLKASKIAAVPLLVHLLLVMFWARHSRYTMLFVSIPMGLIFILYIVAHGIFLRFLLAALGVMNGPCEYAPCYVETFC</sequence>
<keyword evidence="1" id="KW-0472">Membrane</keyword>
<keyword evidence="3" id="KW-1185">Reference proteome</keyword>
<feature type="transmembrane region" description="Helical" evidence="1">
    <location>
        <begin position="41"/>
        <end position="60"/>
    </location>
</feature>
<dbReference type="Pfam" id="PF13398">
    <property type="entry name" value="Peptidase_M50B"/>
    <property type="match status" value="1"/>
</dbReference>